<keyword evidence="3" id="KW-1185">Reference proteome</keyword>
<name>A0A9Q0FST2_9ROSI</name>
<proteinExistence type="predicted"/>
<gene>
    <name evidence="2" type="ORF">Tsubulata_035785</name>
</gene>
<comment type="caution">
    <text evidence="2">The sequence shown here is derived from an EMBL/GenBank/DDBJ whole genome shotgun (WGS) entry which is preliminary data.</text>
</comment>
<feature type="region of interest" description="Disordered" evidence="1">
    <location>
        <begin position="59"/>
        <end position="91"/>
    </location>
</feature>
<accession>A0A9Q0FST2</accession>
<dbReference type="AlphaFoldDB" id="A0A9Q0FST2"/>
<sequence>MGVDTPMLEELGKLDRMTGEMLEEPRALENQCVEEHMFDAPEIPPISTENDALNILGENTAGEMQPSTTMPSPSNNEARTICPGEDEDAGQADNSRQYLIDEPSLQSQFTENQEKIDTLFFDDPLAPPLTHEQSEKQHRMAKNLEELIAAVDHDALDTSREDAAGQMLSKVTMWSSSNNGARNMDSIYPAPNISSAGIQNKFPVMDEDRGGHVHAILSTQGEDLKDVEMEELNDEPSLHSPTLGDEVPLTRVMPRPSNVENDSTSNSVLSEFRLPKLRILKLDRLKRIPIPFPPLPSLKNVEVHPREWWEQVEWGDPVAKNNLLPLCNFLELVVESDWDFESYSESDWEQMEDEEDEDDYAKLYGCSFRNHYAEEAG</sequence>
<evidence type="ECO:0000313" key="2">
    <source>
        <dbReference type="EMBL" id="KAJ4836873.1"/>
    </source>
</evidence>
<dbReference type="EMBL" id="JAKUCV010004006">
    <property type="protein sequence ID" value="KAJ4836873.1"/>
    <property type="molecule type" value="Genomic_DNA"/>
</dbReference>
<evidence type="ECO:0000313" key="3">
    <source>
        <dbReference type="Proteomes" id="UP001141552"/>
    </source>
</evidence>
<protein>
    <submittedName>
        <fullName evidence="2">Uncharacterized protein</fullName>
    </submittedName>
</protein>
<feature type="region of interest" description="Disordered" evidence="1">
    <location>
        <begin position="233"/>
        <end position="264"/>
    </location>
</feature>
<evidence type="ECO:0000256" key="1">
    <source>
        <dbReference type="SAM" id="MobiDB-lite"/>
    </source>
</evidence>
<reference evidence="2" key="2">
    <citation type="journal article" date="2023" name="Plants (Basel)">
        <title>Annotation of the Turnera subulata (Passifloraceae) Draft Genome Reveals the S-Locus Evolved after the Divergence of Turneroideae from Passifloroideae in a Stepwise Manner.</title>
        <authorList>
            <person name="Henning P.M."/>
            <person name="Roalson E.H."/>
            <person name="Mir W."/>
            <person name="McCubbin A.G."/>
            <person name="Shore J.S."/>
        </authorList>
    </citation>
    <scope>NUCLEOTIDE SEQUENCE</scope>
    <source>
        <strain evidence="2">F60SS</strain>
    </source>
</reference>
<organism evidence="2 3">
    <name type="scientific">Turnera subulata</name>
    <dbReference type="NCBI Taxonomy" id="218843"/>
    <lineage>
        <taxon>Eukaryota</taxon>
        <taxon>Viridiplantae</taxon>
        <taxon>Streptophyta</taxon>
        <taxon>Embryophyta</taxon>
        <taxon>Tracheophyta</taxon>
        <taxon>Spermatophyta</taxon>
        <taxon>Magnoliopsida</taxon>
        <taxon>eudicotyledons</taxon>
        <taxon>Gunneridae</taxon>
        <taxon>Pentapetalae</taxon>
        <taxon>rosids</taxon>
        <taxon>fabids</taxon>
        <taxon>Malpighiales</taxon>
        <taxon>Passifloraceae</taxon>
        <taxon>Turnera</taxon>
    </lineage>
</organism>
<reference evidence="2" key="1">
    <citation type="submission" date="2022-02" db="EMBL/GenBank/DDBJ databases">
        <authorList>
            <person name="Henning P.M."/>
            <person name="McCubbin A.G."/>
            <person name="Shore J.S."/>
        </authorList>
    </citation>
    <scope>NUCLEOTIDE SEQUENCE</scope>
    <source>
        <strain evidence="2">F60SS</strain>
        <tissue evidence="2">Leaves</tissue>
    </source>
</reference>
<dbReference type="Proteomes" id="UP001141552">
    <property type="component" value="Unassembled WGS sequence"/>
</dbReference>
<feature type="compositionally biased region" description="Polar residues" evidence="1">
    <location>
        <begin position="65"/>
        <end position="78"/>
    </location>
</feature>